<reference evidence="2 3" key="2">
    <citation type="submission" date="2007-01" db="EMBL/GenBank/DDBJ databases">
        <title>Sequencing of the draft genome and assembly of Thermosinus carboxydivorans Nor1.</title>
        <authorList>
            <consortium name="US DOE Joint Genome Institute (JGI-PGF)"/>
            <person name="Copeland A."/>
            <person name="Lucas S."/>
            <person name="Lapidus A."/>
            <person name="Barry K."/>
            <person name="Glavina del Rio T."/>
            <person name="Dalin E."/>
            <person name="Tice H."/>
            <person name="Bruce D."/>
            <person name="Pitluck S."/>
            <person name="Richardson P."/>
        </authorList>
    </citation>
    <scope>NUCLEOTIDE SEQUENCE [LARGE SCALE GENOMIC DNA]</scope>
    <source>
        <strain evidence="2 3">Nor1</strain>
    </source>
</reference>
<comment type="caution">
    <text evidence="2">The sequence shown here is derived from an EMBL/GenBank/DDBJ whole genome shotgun (WGS) entry which is preliminary data.</text>
</comment>
<dbReference type="eggNOG" id="ENOG502ZFG4">
    <property type="taxonomic scope" value="Bacteria"/>
</dbReference>
<evidence type="ECO:0000313" key="3">
    <source>
        <dbReference type="Proteomes" id="UP000005139"/>
    </source>
</evidence>
<dbReference type="Proteomes" id="UP000005139">
    <property type="component" value="Unassembled WGS sequence"/>
</dbReference>
<sequence precursor="true">MILKNQKGWVYINALIGMTILALAITALALNFHQSTQGTLSISNQTQATYLAHQLLTELKIHDHTGLDRSSPQWFKSDFFDDPNSKTKFQYTIKVLDPDEIPDGLDADVIPVRVTVQWSEPTGDKVLQIVTYYYK</sequence>
<keyword evidence="1" id="KW-0472">Membrane</keyword>
<feature type="transmembrane region" description="Helical" evidence="1">
    <location>
        <begin position="12"/>
        <end position="32"/>
    </location>
</feature>
<evidence type="ECO:0000313" key="2">
    <source>
        <dbReference type="EMBL" id="EAX47383.1"/>
    </source>
</evidence>
<organism evidence="2 3">
    <name type="scientific">Thermosinus carboxydivorans Nor1</name>
    <dbReference type="NCBI Taxonomy" id="401526"/>
    <lineage>
        <taxon>Bacteria</taxon>
        <taxon>Bacillati</taxon>
        <taxon>Bacillota</taxon>
        <taxon>Negativicutes</taxon>
        <taxon>Selenomonadales</taxon>
        <taxon>Sporomusaceae</taxon>
        <taxon>Thermosinus</taxon>
    </lineage>
</organism>
<evidence type="ECO:0000256" key="1">
    <source>
        <dbReference type="SAM" id="Phobius"/>
    </source>
</evidence>
<accession>A1HRP2</accession>
<gene>
    <name evidence="2" type="ORF">TcarDRAFT_1401</name>
</gene>
<dbReference type="EMBL" id="AAWL01000011">
    <property type="protein sequence ID" value="EAX47383.1"/>
    <property type="molecule type" value="Genomic_DNA"/>
</dbReference>
<dbReference type="RefSeq" id="WP_007289707.1">
    <property type="nucleotide sequence ID" value="NZ_AAWL01000011.1"/>
</dbReference>
<name>A1HRP2_9FIRM</name>
<reference evidence="2 3" key="1">
    <citation type="submission" date="2007-01" db="EMBL/GenBank/DDBJ databases">
        <title>Annotation of the draft genome assembly of Thermosinus carboxydivorans Nor1.</title>
        <authorList>
            <consortium name="US DOE Joint Genome Institute (JGI-ORNL)"/>
            <person name="Larimer F."/>
            <person name="Land M."/>
            <person name="Hauser L."/>
        </authorList>
    </citation>
    <scope>NUCLEOTIDE SEQUENCE [LARGE SCALE GENOMIC DNA]</scope>
    <source>
        <strain evidence="2 3">Nor1</strain>
    </source>
</reference>
<protein>
    <submittedName>
        <fullName evidence="2">Uncharacterized protein</fullName>
    </submittedName>
</protein>
<dbReference type="OrthoDB" id="3063602at2"/>
<dbReference type="AlphaFoldDB" id="A1HRP2"/>
<keyword evidence="1" id="KW-0812">Transmembrane</keyword>
<keyword evidence="3" id="KW-1185">Reference proteome</keyword>
<proteinExistence type="predicted"/>
<keyword evidence="1" id="KW-1133">Transmembrane helix</keyword>